<sequence length="73" mass="8291">MAGRGTPAIDNLRQRKWAVLLFKFCSLCENIHTNLNGYPFSHPVFPASLSHKSARDCRHFQCIPQPDSLHITV</sequence>
<organism evidence="1 2">
    <name type="scientific">Citrobacter amalonaticus</name>
    <dbReference type="NCBI Taxonomy" id="35703"/>
    <lineage>
        <taxon>Bacteria</taxon>
        <taxon>Pseudomonadati</taxon>
        <taxon>Pseudomonadota</taxon>
        <taxon>Gammaproteobacteria</taxon>
        <taxon>Enterobacterales</taxon>
        <taxon>Enterobacteriaceae</taxon>
        <taxon>Citrobacter</taxon>
    </lineage>
</organism>
<dbReference type="AlphaFoldDB" id="A0A8I0MK21"/>
<evidence type="ECO:0000313" key="2">
    <source>
        <dbReference type="Proteomes" id="UP000656723"/>
    </source>
</evidence>
<protein>
    <submittedName>
        <fullName evidence="1">Uncharacterized protein</fullName>
    </submittedName>
</protein>
<evidence type="ECO:0000313" key="1">
    <source>
        <dbReference type="EMBL" id="MBE0128403.1"/>
    </source>
</evidence>
<comment type="caution">
    <text evidence="1">The sequence shown here is derived from an EMBL/GenBank/DDBJ whole genome shotgun (WGS) entry which is preliminary data.</text>
</comment>
<dbReference type="EMBL" id="VKME01000008">
    <property type="protein sequence ID" value="MBE0128403.1"/>
    <property type="molecule type" value="Genomic_DNA"/>
</dbReference>
<dbReference type="Proteomes" id="UP000656723">
    <property type="component" value="Unassembled WGS sequence"/>
</dbReference>
<proteinExistence type="predicted"/>
<accession>A0A8I0MK21</accession>
<reference evidence="1" key="1">
    <citation type="submission" date="2019-07" db="EMBL/GenBank/DDBJ databases">
        <title>KPC-2 carbapenem resistent Enterobacterales isolates from Germany.</title>
        <authorList>
            <person name="Yao Y."/>
            <person name="Falgenhauer L."/>
            <person name="Imirzalioglu C."/>
            <person name="Chakraborty T."/>
        </authorList>
    </citation>
    <scope>NUCLEOTIDE SEQUENCE</scope>
    <source>
        <strain evidence="1">CA13304</strain>
    </source>
</reference>
<gene>
    <name evidence="1" type="ORF">FOT72_10380</name>
</gene>
<name>A0A8I0MK21_CITAM</name>